<keyword evidence="3" id="KW-1185">Reference proteome</keyword>
<protein>
    <submittedName>
        <fullName evidence="2">FAD dependent oxidoreductase</fullName>
    </submittedName>
</protein>
<dbReference type="InterPro" id="IPR006076">
    <property type="entry name" value="FAD-dep_OxRdtase"/>
</dbReference>
<dbReference type="Gene3D" id="3.30.9.10">
    <property type="entry name" value="D-Amino Acid Oxidase, subunit A, domain 2"/>
    <property type="match status" value="1"/>
</dbReference>
<dbReference type="SUPFAM" id="SSF51905">
    <property type="entry name" value="FAD/NAD(P)-binding domain"/>
    <property type="match status" value="1"/>
</dbReference>
<dbReference type="Pfam" id="PF01266">
    <property type="entry name" value="DAO"/>
    <property type="match status" value="1"/>
</dbReference>
<evidence type="ECO:0000313" key="2">
    <source>
        <dbReference type="EMBL" id="EFK34778.1"/>
    </source>
</evidence>
<organism evidence="2 3">
    <name type="scientific">Chryseobacterium gleum ATCC 35910</name>
    <dbReference type="NCBI Taxonomy" id="525257"/>
    <lineage>
        <taxon>Bacteria</taxon>
        <taxon>Pseudomonadati</taxon>
        <taxon>Bacteroidota</taxon>
        <taxon>Flavobacteriia</taxon>
        <taxon>Flavobacteriales</taxon>
        <taxon>Weeksellaceae</taxon>
        <taxon>Chryseobacterium group</taxon>
        <taxon>Chryseobacterium</taxon>
    </lineage>
</organism>
<name>A0ABN0AP24_CHRGE</name>
<dbReference type="InterPro" id="IPR036188">
    <property type="entry name" value="FAD/NAD-bd_sf"/>
</dbReference>
<feature type="domain" description="FAD dependent oxidoreductase" evidence="1">
    <location>
        <begin position="35"/>
        <end position="259"/>
    </location>
</feature>
<dbReference type="Gene3D" id="3.50.50.60">
    <property type="entry name" value="FAD/NAD(P)-binding domain"/>
    <property type="match status" value="1"/>
</dbReference>
<reference evidence="2" key="1">
    <citation type="submission" date="2010-06" db="EMBL/GenBank/DDBJ databases">
        <authorList>
            <person name="Muzny D."/>
            <person name="Qin X."/>
            <person name="Buhay C."/>
            <person name="Dugan-Rocha S."/>
            <person name="Ding Y."/>
            <person name="Chen G."/>
            <person name="Hawes A."/>
            <person name="Holder M."/>
            <person name="Jhangiani S."/>
            <person name="Johnson A."/>
            <person name="Khan Z."/>
            <person name="Li Z."/>
            <person name="Liu W."/>
            <person name="Liu X."/>
            <person name="Perez L."/>
            <person name="Shen H."/>
            <person name="Wang Q."/>
            <person name="Watt J."/>
            <person name="Xi L."/>
            <person name="Xin Y."/>
            <person name="Zhou J."/>
            <person name="Deng J."/>
            <person name="Jiang H."/>
            <person name="Liu Y."/>
            <person name="Qu J."/>
            <person name="Song X.-Z."/>
            <person name="Zhang L."/>
            <person name="Villasana D."/>
            <person name="Johnson A."/>
            <person name="Liu J."/>
            <person name="Liyanage D."/>
            <person name="Lorensuhewa L."/>
            <person name="Robinson T."/>
            <person name="Song A."/>
            <person name="Song B.-B."/>
            <person name="Dinh H."/>
            <person name="Thornton R."/>
            <person name="Coyle M."/>
            <person name="Francisco L."/>
            <person name="Jackson L."/>
            <person name="Javaid M."/>
            <person name="Korchina V."/>
            <person name="Kovar C."/>
            <person name="Mata R."/>
            <person name="Mathew T."/>
            <person name="Ngo R."/>
            <person name="Nguyen L."/>
            <person name="Nguyen N."/>
            <person name="Okwuonu G."/>
            <person name="Ongeri F."/>
            <person name="Pham C."/>
            <person name="Simmons D."/>
            <person name="Wilczek-Boney K."/>
            <person name="Hale W."/>
            <person name="Jakkamsetti A."/>
            <person name="Pham P."/>
            <person name="Ruth R."/>
            <person name="San Lucas F."/>
            <person name="Warren J."/>
            <person name="Zhang J."/>
            <person name="Zhao Z."/>
            <person name="Zhou C."/>
            <person name="Zhu D."/>
            <person name="Lee S."/>
            <person name="Bess C."/>
            <person name="Blankenburg K."/>
            <person name="Forbes L."/>
            <person name="Fu Q."/>
            <person name="Gubbala S."/>
            <person name="Hirani K."/>
            <person name="Jayaseelan J.C."/>
            <person name="Lara F."/>
            <person name="Munidasa M."/>
            <person name="Palculict T."/>
            <person name="Patil S."/>
            <person name="Pu L.-L."/>
            <person name="Saada N."/>
            <person name="Tang L."/>
            <person name="Weissenberger G."/>
            <person name="Zhu Y."/>
            <person name="Hemphill L."/>
            <person name="Shang Y."/>
            <person name="Youmans B."/>
            <person name="Ayvaz T."/>
            <person name="Ross M."/>
            <person name="Santibanez J."/>
            <person name="Aqrawi P."/>
            <person name="Gross S."/>
            <person name="Joshi V."/>
            <person name="Fowler G."/>
            <person name="Nazareth L."/>
            <person name="Reid J."/>
            <person name="Worley K."/>
            <person name="Petrosino J."/>
            <person name="Highlander S."/>
            <person name="Gibbs R."/>
        </authorList>
    </citation>
    <scope>NUCLEOTIDE SEQUENCE [LARGE SCALE GENOMIC DNA]</scope>
    <source>
        <strain evidence="2">ATCC 35910</strain>
    </source>
</reference>
<evidence type="ECO:0000259" key="1">
    <source>
        <dbReference type="Pfam" id="PF01266"/>
    </source>
</evidence>
<dbReference type="EMBL" id="ACKQ02000007">
    <property type="protein sequence ID" value="EFK34778.1"/>
    <property type="molecule type" value="Genomic_DNA"/>
</dbReference>
<proteinExistence type="predicted"/>
<comment type="caution">
    <text evidence="2">The sequence shown here is derived from an EMBL/GenBank/DDBJ whole genome shotgun (WGS) entry which is preliminary data.</text>
</comment>
<accession>A0ABN0AP24</accession>
<dbReference type="Proteomes" id="UP000002969">
    <property type="component" value="Unassembled WGS sequence"/>
</dbReference>
<sequence length="271" mass="30227">MSKRIIMYRDGARKSIWQEEIRKFSAETDFSQLFDVAIVGGGITGVSTAMKLQESGKKCIILEAANIGFGTTGGTTAHLNDFFDTTFNEAIRDFGLEKARLYAESGGDAIEIIEDRIRQYNISCDFARKSAYLFALDEKQQEQLKNIVEGADKVGHEMSYVNETPFPIPFKEAVVIPGQGHFHPIKYIKGLCEAFTKLGGSIQENCLCEDHEEKEEYVTLKTSKGEIKAANVVYATHIPPGVNVLHFTNAPYRSYAMAFTLKNDRYPLALG</sequence>
<evidence type="ECO:0000313" key="3">
    <source>
        <dbReference type="Proteomes" id="UP000002969"/>
    </source>
</evidence>
<gene>
    <name evidence="2" type="ORF">HMPREF0204_13847</name>
</gene>
<dbReference type="PANTHER" id="PTHR13847">
    <property type="entry name" value="SARCOSINE DEHYDROGENASE-RELATED"/>
    <property type="match status" value="1"/>
</dbReference>
<dbReference type="PANTHER" id="PTHR13847:SF274">
    <property type="entry name" value="RIESKE 2FE-2S IRON-SULFUR PROTEIN YHFW-RELATED"/>
    <property type="match status" value="1"/>
</dbReference>